<dbReference type="PANTHER" id="PTHR30419">
    <property type="entry name" value="HTH-TYPE TRANSCRIPTIONAL REGULATOR YBHD"/>
    <property type="match status" value="1"/>
</dbReference>
<sequence>MKNTLDILMSRLRMKQLQLLIALDDHKSLHKASGTMSMTQSAASKALGELESMLEAPLFERAKSGLIPNQFGRCVIRYARVLATDLTSLCQEVAEIRSGTGGRLAVGAIMGAVPKVVAPIVNELHASHPGLSIEIVEDTSVRMLTLLDDGHLDLVIGRASVSDQPSKYHYQALDDEPLSVVVGCDHPPMAAGATTLADLAGHRWVTYPGAMPMNALLAREMDLAGLPMPANPISTASTFVTVAMLQQGTDLVSILPTDVAQLFATHKMLRILPVKLKSKSQTLGIVTRKGGVLSPSAKQFVQLLRDRSRASKPAAGN</sequence>
<dbReference type="InterPro" id="IPR005119">
    <property type="entry name" value="LysR_subst-bd"/>
</dbReference>
<evidence type="ECO:0000313" key="7">
    <source>
        <dbReference type="Proteomes" id="UP000054770"/>
    </source>
</evidence>
<dbReference type="SUPFAM" id="SSF46785">
    <property type="entry name" value="Winged helix' DNA-binding domain"/>
    <property type="match status" value="1"/>
</dbReference>
<accession>A0A158JJC5</accession>
<evidence type="ECO:0000256" key="3">
    <source>
        <dbReference type="ARBA" id="ARBA00023125"/>
    </source>
</evidence>
<feature type="domain" description="HTH lysR-type" evidence="5">
    <location>
        <begin position="12"/>
        <end position="69"/>
    </location>
</feature>
<evidence type="ECO:0000259" key="5">
    <source>
        <dbReference type="PROSITE" id="PS50931"/>
    </source>
</evidence>
<dbReference type="Pfam" id="PF00126">
    <property type="entry name" value="HTH_1"/>
    <property type="match status" value="1"/>
</dbReference>
<comment type="similarity">
    <text evidence="1">Belongs to the LysR transcriptional regulatory family.</text>
</comment>
<proteinExistence type="inferred from homology"/>
<dbReference type="SUPFAM" id="SSF53850">
    <property type="entry name" value="Periplasmic binding protein-like II"/>
    <property type="match status" value="1"/>
</dbReference>
<dbReference type="AlphaFoldDB" id="A0A158JJC5"/>
<dbReference type="Gene3D" id="3.40.190.290">
    <property type="match status" value="1"/>
</dbReference>
<comment type="caution">
    <text evidence="6">The sequence shown here is derived from an EMBL/GenBank/DDBJ whole genome shotgun (WGS) entry which is preliminary data.</text>
</comment>
<evidence type="ECO:0000256" key="2">
    <source>
        <dbReference type="ARBA" id="ARBA00023015"/>
    </source>
</evidence>
<dbReference type="InterPro" id="IPR036390">
    <property type="entry name" value="WH_DNA-bd_sf"/>
</dbReference>
<keyword evidence="4" id="KW-0804">Transcription</keyword>
<organism evidence="6 7">
    <name type="scientific">Caballeronia choica</name>
    <dbReference type="NCBI Taxonomy" id="326476"/>
    <lineage>
        <taxon>Bacteria</taxon>
        <taxon>Pseudomonadati</taxon>
        <taxon>Pseudomonadota</taxon>
        <taxon>Betaproteobacteria</taxon>
        <taxon>Burkholderiales</taxon>
        <taxon>Burkholderiaceae</taxon>
        <taxon>Caballeronia</taxon>
    </lineage>
</organism>
<dbReference type="OrthoDB" id="8627799at2"/>
<dbReference type="InterPro" id="IPR000847">
    <property type="entry name" value="LysR_HTH_N"/>
</dbReference>
<protein>
    <submittedName>
        <fullName evidence="6">LysR family transcriptional regulator</fullName>
    </submittedName>
</protein>
<reference evidence="6" key="1">
    <citation type="submission" date="2016-01" db="EMBL/GenBank/DDBJ databases">
        <authorList>
            <person name="Peeters C."/>
        </authorList>
    </citation>
    <scope>NUCLEOTIDE SEQUENCE [LARGE SCALE GENOMIC DNA]</scope>
    <source>
        <strain evidence="6">LMG 22940</strain>
    </source>
</reference>
<keyword evidence="3" id="KW-0238">DNA-binding</keyword>
<dbReference type="Proteomes" id="UP000054770">
    <property type="component" value="Unassembled WGS sequence"/>
</dbReference>
<dbReference type="PROSITE" id="PS50931">
    <property type="entry name" value="HTH_LYSR"/>
    <property type="match status" value="1"/>
</dbReference>
<dbReference type="GO" id="GO:0003677">
    <property type="term" value="F:DNA binding"/>
    <property type="evidence" value="ECO:0007669"/>
    <property type="project" value="UniProtKB-KW"/>
</dbReference>
<keyword evidence="2" id="KW-0805">Transcription regulation</keyword>
<dbReference type="InterPro" id="IPR050950">
    <property type="entry name" value="HTH-type_LysR_regulators"/>
</dbReference>
<gene>
    <name evidence="6" type="ORF">AWB68_03869</name>
</gene>
<dbReference type="GO" id="GO:0003700">
    <property type="term" value="F:DNA-binding transcription factor activity"/>
    <property type="evidence" value="ECO:0007669"/>
    <property type="project" value="InterPro"/>
</dbReference>
<dbReference type="Gene3D" id="1.10.10.10">
    <property type="entry name" value="Winged helix-like DNA-binding domain superfamily/Winged helix DNA-binding domain"/>
    <property type="match status" value="1"/>
</dbReference>
<evidence type="ECO:0000313" key="6">
    <source>
        <dbReference type="EMBL" id="SAL68563.1"/>
    </source>
</evidence>
<dbReference type="Pfam" id="PF03466">
    <property type="entry name" value="LysR_substrate"/>
    <property type="match status" value="1"/>
</dbReference>
<keyword evidence="7" id="KW-1185">Reference proteome</keyword>
<dbReference type="EMBL" id="FCON02000042">
    <property type="protein sequence ID" value="SAL68563.1"/>
    <property type="molecule type" value="Genomic_DNA"/>
</dbReference>
<dbReference type="InterPro" id="IPR036388">
    <property type="entry name" value="WH-like_DNA-bd_sf"/>
</dbReference>
<dbReference type="PANTHER" id="PTHR30419:SF8">
    <property type="entry name" value="NITROGEN ASSIMILATION TRANSCRIPTIONAL ACTIVATOR-RELATED"/>
    <property type="match status" value="1"/>
</dbReference>
<dbReference type="GO" id="GO:0005829">
    <property type="term" value="C:cytosol"/>
    <property type="evidence" value="ECO:0007669"/>
    <property type="project" value="TreeGrafter"/>
</dbReference>
<evidence type="ECO:0000256" key="4">
    <source>
        <dbReference type="ARBA" id="ARBA00023163"/>
    </source>
</evidence>
<name>A0A158JJC5_9BURK</name>
<dbReference type="RefSeq" id="WP_087645957.1">
    <property type="nucleotide sequence ID" value="NZ_FCON02000042.1"/>
</dbReference>
<evidence type="ECO:0000256" key="1">
    <source>
        <dbReference type="ARBA" id="ARBA00009437"/>
    </source>
</evidence>